<keyword evidence="3" id="KW-1185">Reference proteome</keyword>
<accession>A0ABN9TQC6</accession>
<comment type="caution">
    <text evidence="2">The sequence shown here is derived from an EMBL/GenBank/DDBJ whole genome shotgun (WGS) entry which is preliminary data.</text>
</comment>
<name>A0ABN9TQC6_9DINO</name>
<gene>
    <name evidence="2" type="ORF">PCOR1329_LOCUS41056</name>
</gene>
<evidence type="ECO:0000313" key="3">
    <source>
        <dbReference type="Proteomes" id="UP001189429"/>
    </source>
</evidence>
<evidence type="ECO:0000256" key="1">
    <source>
        <dbReference type="SAM" id="MobiDB-lite"/>
    </source>
</evidence>
<sequence length="663" mass="70660">MAAATGDMRAGDFAAATAAHPAASSTNLRVKVADAQGLRLMRGGEIRLVITLCARDDPEGDTFGAKVTPWLEVPGLAAPQWKARETSFSVAAERCFQAEFVDSAYVNIDLYQRGHTVPGGPQPSADAVAPGGAAGPAGSRSLNWSTLKPRGLALNSALQRASSLLNGPTPDRGEVVGSLRLPVGKQLACGAQRPVEWAELLDAHEQPGRGRAKGSLLLDVAVAKPAPPAAARASSPEEPSPAARAAGSESCGSCPSAPTPPRAAQRSLSPPCGSPEDTTDDSASESGPGADDSASAGCASTSSMSAPSGALSLRPEATVQAEAPLAGPDLLSPRAIMELLRAETPGQRDGPSRWLPPVRAPTPSFDEDSAVNIFTINETGSSQASSSDRFKQFVKSWSPDVRPPRMEPMRQKLRSALDPGARRQHHEVKKWRVWYSEFCVLNEIEQRLDESARLLTQAAASMKRFGDKHAALLDPQQLSAFLRDAALYSRSEADVPGRLETLLGHLETVADDFRNISLQAPEVEDQTDLQRACEDLQVDIAVLLESALMTAQQALAEYKKMHCRLELLVTEYEPVIRLELAPSGPVFLPLVTDERHRAAVVPLPEQALQWALDFSQLAGSASRRLGSLARELGRRRPQLRGCASELRSLMLRLAAAGGDRLEG</sequence>
<proteinExistence type="predicted"/>
<feature type="compositionally biased region" description="Low complexity" evidence="1">
    <location>
        <begin position="284"/>
        <end position="306"/>
    </location>
</feature>
<protein>
    <recommendedName>
        <fullName evidence="4">C2 domain-containing protein</fullName>
    </recommendedName>
</protein>
<feature type="region of interest" description="Disordered" evidence="1">
    <location>
        <begin position="228"/>
        <end position="312"/>
    </location>
</feature>
<dbReference type="EMBL" id="CAUYUJ010014948">
    <property type="protein sequence ID" value="CAK0847994.1"/>
    <property type="molecule type" value="Genomic_DNA"/>
</dbReference>
<reference evidence="2" key="1">
    <citation type="submission" date="2023-10" db="EMBL/GenBank/DDBJ databases">
        <authorList>
            <person name="Chen Y."/>
            <person name="Shah S."/>
            <person name="Dougan E. K."/>
            <person name="Thang M."/>
            <person name="Chan C."/>
        </authorList>
    </citation>
    <scope>NUCLEOTIDE SEQUENCE [LARGE SCALE GENOMIC DNA]</scope>
</reference>
<dbReference type="Proteomes" id="UP001189429">
    <property type="component" value="Unassembled WGS sequence"/>
</dbReference>
<organism evidence="2 3">
    <name type="scientific">Prorocentrum cordatum</name>
    <dbReference type="NCBI Taxonomy" id="2364126"/>
    <lineage>
        <taxon>Eukaryota</taxon>
        <taxon>Sar</taxon>
        <taxon>Alveolata</taxon>
        <taxon>Dinophyceae</taxon>
        <taxon>Prorocentrales</taxon>
        <taxon>Prorocentraceae</taxon>
        <taxon>Prorocentrum</taxon>
    </lineage>
</organism>
<evidence type="ECO:0000313" key="2">
    <source>
        <dbReference type="EMBL" id="CAK0847994.1"/>
    </source>
</evidence>
<evidence type="ECO:0008006" key="4">
    <source>
        <dbReference type="Google" id="ProtNLM"/>
    </source>
</evidence>
<feature type="region of interest" description="Disordered" evidence="1">
    <location>
        <begin position="117"/>
        <end position="142"/>
    </location>
</feature>
<feature type="compositionally biased region" description="Low complexity" evidence="1">
    <location>
        <begin position="228"/>
        <end position="246"/>
    </location>
</feature>